<dbReference type="AlphaFoldDB" id="A0A8S0RS29"/>
<gene>
    <name evidence="1" type="ORF">OLEA9_A059442</name>
</gene>
<feature type="non-terminal residue" evidence="1">
    <location>
        <position position="1"/>
    </location>
</feature>
<evidence type="ECO:0000313" key="2">
    <source>
        <dbReference type="Proteomes" id="UP000594638"/>
    </source>
</evidence>
<organism evidence="1 2">
    <name type="scientific">Olea europaea subsp. europaea</name>
    <dbReference type="NCBI Taxonomy" id="158383"/>
    <lineage>
        <taxon>Eukaryota</taxon>
        <taxon>Viridiplantae</taxon>
        <taxon>Streptophyta</taxon>
        <taxon>Embryophyta</taxon>
        <taxon>Tracheophyta</taxon>
        <taxon>Spermatophyta</taxon>
        <taxon>Magnoliopsida</taxon>
        <taxon>eudicotyledons</taxon>
        <taxon>Gunneridae</taxon>
        <taxon>Pentapetalae</taxon>
        <taxon>asterids</taxon>
        <taxon>lamiids</taxon>
        <taxon>Lamiales</taxon>
        <taxon>Oleaceae</taxon>
        <taxon>Oleeae</taxon>
        <taxon>Olea</taxon>
    </lineage>
</organism>
<reference evidence="1 2" key="1">
    <citation type="submission" date="2019-12" db="EMBL/GenBank/DDBJ databases">
        <authorList>
            <person name="Alioto T."/>
            <person name="Alioto T."/>
            <person name="Gomez Garrido J."/>
        </authorList>
    </citation>
    <scope>NUCLEOTIDE SEQUENCE [LARGE SCALE GENOMIC DNA]</scope>
</reference>
<protein>
    <submittedName>
        <fullName evidence="1">Uncharacterized protein</fullName>
    </submittedName>
</protein>
<comment type="caution">
    <text evidence="1">The sequence shown here is derived from an EMBL/GenBank/DDBJ whole genome shotgun (WGS) entry which is preliminary data.</text>
</comment>
<sequence length="102" mass="11405">FYPVEASLGSLHYQNFQHHLLEWIALLGGTYPSPELNPLGVQLSHPSKDFTICDLSSVQIEAVILGRFMEMCHTVVHDYLFCPHSALASIGNFKSQLIHLSP</sequence>
<dbReference type="EMBL" id="CACTIH010003683">
    <property type="protein sequence ID" value="CAA2981949.1"/>
    <property type="molecule type" value="Genomic_DNA"/>
</dbReference>
<proteinExistence type="predicted"/>
<dbReference type="Proteomes" id="UP000594638">
    <property type="component" value="Unassembled WGS sequence"/>
</dbReference>
<accession>A0A8S0RS29</accession>
<evidence type="ECO:0000313" key="1">
    <source>
        <dbReference type="EMBL" id="CAA2981949.1"/>
    </source>
</evidence>
<keyword evidence="2" id="KW-1185">Reference proteome</keyword>
<dbReference type="Gramene" id="OE9A059442T1">
    <property type="protein sequence ID" value="OE9A059442C1"/>
    <property type="gene ID" value="OE9A059442"/>
</dbReference>
<name>A0A8S0RS29_OLEEU</name>